<dbReference type="Proteomes" id="UP000315010">
    <property type="component" value="Unassembled WGS sequence"/>
</dbReference>
<dbReference type="RefSeq" id="WP_146399631.1">
    <property type="nucleotide sequence ID" value="NZ_SJPJ01000001.1"/>
</dbReference>
<gene>
    <name evidence="1" type="ORF">CA13_43220</name>
</gene>
<dbReference type="PANTHER" id="PTHR43737">
    <property type="entry name" value="BLL7424 PROTEIN"/>
    <property type="match status" value="1"/>
</dbReference>
<sequence length="408" mass="43935">MTRLPRRDLLLGVGSSIGAMAVEKTLPASESVELASQQSQSFRDKSPKAKAVIMLVMEGGPSQLDTFDPKPVLRRLHGVEANGSMTGGMAQSFAAKPSAAKRYYVGSPFRSRKTGQSGIEMSDPFVHLAEDQVADEICLFRGCQAESEFHCDAMLDLTAPVCHLGNVSFGARMAHALDARQTESPPYVVMFDRAPPQAGIANWTSGSLPSEFHGATETSLAIRTVPIAAFDLHRESASTQAMYGIGHAPTDSFGRKCLVARRLVEHGTRFVQLFCGGWDSHNALFRGHASRIRSIDQPFAALIRDLKKRGMLDQTLVFCAGEFGRTPDSQGGGKGDHLGRDHNPNAMSMWFAGGGFRRGVTVGATDELGARAVECVRPLGDVHTTIEHTIGLDVGVMRQGNVISELLA</sequence>
<evidence type="ECO:0008006" key="3">
    <source>
        <dbReference type="Google" id="ProtNLM"/>
    </source>
</evidence>
<proteinExistence type="predicted"/>
<name>A0A5C5Z630_9BACT</name>
<evidence type="ECO:0000313" key="2">
    <source>
        <dbReference type="Proteomes" id="UP000315010"/>
    </source>
</evidence>
<evidence type="ECO:0000313" key="1">
    <source>
        <dbReference type="EMBL" id="TWT82859.1"/>
    </source>
</evidence>
<dbReference type="PANTHER" id="PTHR43737:SF1">
    <property type="entry name" value="DUF1501 DOMAIN-CONTAINING PROTEIN"/>
    <property type="match status" value="1"/>
</dbReference>
<organism evidence="1 2">
    <name type="scientific">Novipirellula herctigrandis</name>
    <dbReference type="NCBI Taxonomy" id="2527986"/>
    <lineage>
        <taxon>Bacteria</taxon>
        <taxon>Pseudomonadati</taxon>
        <taxon>Planctomycetota</taxon>
        <taxon>Planctomycetia</taxon>
        <taxon>Pirellulales</taxon>
        <taxon>Pirellulaceae</taxon>
        <taxon>Novipirellula</taxon>
    </lineage>
</organism>
<dbReference type="EMBL" id="SJPJ01000001">
    <property type="protein sequence ID" value="TWT82859.1"/>
    <property type="molecule type" value="Genomic_DNA"/>
</dbReference>
<keyword evidence="2" id="KW-1185">Reference proteome</keyword>
<reference evidence="1 2" key="1">
    <citation type="submission" date="2019-02" db="EMBL/GenBank/DDBJ databases">
        <title>Deep-cultivation of Planctomycetes and their phenomic and genomic characterization uncovers novel biology.</title>
        <authorList>
            <person name="Wiegand S."/>
            <person name="Jogler M."/>
            <person name="Boedeker C."/>
            <person name="Pinto D."/>
            <person name="Vollmers J."/>
            <person name="Rivas-Marin E."/>
            <person name="Kohn T."/>
            <person name="Peeters S.H."/>
            <person name="Heuer A."/>
            <person name="Rast P."/>
            <person name="Oberbeckmann S."/>
            <person name="Bunk B."/>
            <person name="Jeske O."/>
            <person name="Meyerdierks A."/>
            <person name="Storesund J.E."/>
            <person name="Kallscheuer N."/>
            <person name="Luecker S."/>
            <person name="Lage O.M."/>
            <person name="Pohl T."/>
            <person name="Merkel B.J."/>
            <person name="Hornburger P."/>
            <person name="Mueller R.-W."/>
            <person name="Bruemmer F."/>
            <person name="Labrenz M."/>
            <person name="Spormann A.M."/>
            <person name="Op Den Camp H."/>
            <person name="Overmann J."/>
            <person name="Amann R."/>
            <person name="Jetten M.S.M."/>
            <person name="Mascher T."/>
            <person name="Medema M.H."/>
            <person name="Devos D.P."/>
            <person name="Kaster A.-K."/>
            <person name="Ovreas L."/>
            <person name="Rohde M."/>
            <person name="Galperin M.Y."/>
            <person name="Jogler C."/>
        </authorList>
    </citation>
    <scope>NUCLEOTIDE SEQUENCE [LARGE SCALE GENOMIC DNA]</scope>
    <source>
        <strain evidence="1 2">CA13</strain>
    </source>
</reference>
<dbReference type="Pfam" id="PF07394">
    <property type="entry name" value="DUF1501"/>
    <property type="match status" value="2"/>
</dbReference>
<protein>
    <recommendedName>
        <fullName evidence="3">Sulfatase</fullName>
    </recommendedName>
</protein>
<dbReference type="AlphaFoldDB" id="A0A5C5Z630"/>
<dbReference type="OrthoDB" id="127333at2"/>
<comment type="caution">
    <text evidence="1">The sequence shown here is derived from an EMBL/GenBank/DDBJ whole genome shotgun (WGS) entry which is preliminary data.</text>
</comment>
<dbReference type="SUPFAM" id="SSF53649">
    <property type="entry name" value="Alkaline phosphatase-like"/>
    <property type="match status" value="1"/>
</dbReference>
<accession>A0A5C5Z630</accession>
<dbReference type="InterPro" id="IPR010869">
    <property type="entry name" value="DUF1501"/>
</dbReference>
<dbReference type="InterPro" id="IPR017850">
    <property type="entry name" value="Alkaline_phosphatase_core_sf"/>
</dbReference>